<accession>A0A8X6S0K2</accession>
<reference evidence="1" key="1">
    <citation type="submission" date="2020-08" db="EMBL/GenBank/DDBJ databases">
        <title>Multicomponent nature underlies the extraordinary mechanical properties of spider dragline silk.</title>
        <authorList>
            <person name="Kono N."/>
            <person name="Nakamura H."/>
            <person name="Mori M."/>
            <person name="Yoshida Y."/>
            <person name="Ohtoshi R."/>
            <person name="Malay A.D."/>
            <person name="Moran D.A.P."/>
            <person name="Tomita M."/>
            <person name="Numata K."/>
            <person name="Arakawa K."/>
        </authorList>
    </citation>
    <scope>NUCLEOTIDE SEQUENCE</scope>
</reference>
<dbReference type="Proteomes" id="UP000887159">
    <property type="component" value="Unassembled WGS sequence"/>
</dbReference>
<comment type="caution">
    <text evidence="1">The sequence shown here is derived from an EMBL/GenBank/DDBJ whole genome shotgun (WGS) entry which is preliminary data.</text>
</comment>
<evidence type="ECO:0000313" key="2">
    <source>
        <dbReference type="Proteomes" id="UP000887159"/>
    </source>
</evidence>
<dbReference type="AlphaFoldDB" id="A0A8X6S0K2"/>
<proteinExistence type="predicted"/>
<evidence type="ECO:0000313" key="1">
    <source>
        <dbReference type="EMBL" id="GFX99855.1"/>
    </source>
</evidence>
<organism evidence="1 2">
    <name type="scientific">Trichonephila clavipes</name>
    <name type="common">Golden silk orbweaver</name>
    <name type="synonym">Nephila clavipes</name>
    <dbReference type="NCBI Taxonomy" id="2585209"/>
    <lineage>
        <taxon>Eukaryota</taxon>
        <taxon>Metazoa</taxon>
        <taxon>Ecdysozoa</taxon>
        <taxon>Arthropoda</taxon>
        <taxon>Chelicerata</taxon>
        <taxon>Arachnida</taxon>
        <taxon>Araneae</taxon>
        <taxon>Araneomorphae</taxon>
        <taxon>Entelegynae</taxon>
        <taxon>Araneoidea</taxon>
        <taxon>Nephilidae</taxon>
        <taxon>Trichonephila</taxon>
    </lineage>
</organism>
<keyword evidence="2" id="KW-1185">Reference proteome</keyword>
<sequence length="85" mass="9514">MLTFLLNYNFTKVKGHGSLVVKVTDSVPACHEFEPSTDEDPPCRETMHVKSVQSSNVLPWCGAVVRRGGGQLRCKLRHLTVVQNY</sequence>
<dbReference type="EMBL" id="BMAU01021215">
    <property type="protein sequence ID" value="GFX99855.1"/>
    <property type="molecule type" value="Genomic_DNA"/>
</dbReference>
<protein>
    <submittedName>
        <fullName evidence="1">Uncharacterized protein</fullName>
    </submittedName>
</protein>
<gene>
    <name evidence="1" type="primary">NCL1_50801</name>
    <name evidence="1" type="ORF">TNCV_258921</name>
</gene>
<name>A0A8X6S0K2_TRICX</name>